<feature type="repeat" description="PPR" evidence="5">
    <location>
        <begin position="185"/>
        <end position="219"/>
    </location>
</feature>
<dbReference type="InterPro" id="IPR002885">
    <property type="entry name" value="PPR_rpt"/>
</dbReference>
<reference evidence="7" key="1">
    <citation type="submission" date="2020-04" db="EMBL/GenBank/DDBJ databases">
        <title>Analysis of mating type loci in Filobasidium floriforme.</title>
        <authorList>
            <person name="Nowrousian M."/>
        </authorList>
    </citation>
    <scope>NUCLEOTIDE SEQUENCE</scope>
    <source>
        <strain evidence="7">CBS 6242</strain>
    </source>
</reference>
<evidence type="ECO:0000256" key="2">
    <source>
        <dbReference type="ARBA" id="ARBA00022737"/>
    </source>
</evidence>
<dbReference type="PANTHER" id="PTHR47447:SF17">
    <property type="entry name" value="OS12G0638900 PROTEIN"/>
    <property type="match status" value="1"/>
</dbReference>
<evidence type="ECO:0000256" key="6">
    <source>
        <dbReference type="SAM" id="MobiDB-lite"/>
    </source>
</evidence>
<protein>
    <recommendedName>
        <fullName evidence="9">Pentacotripeptide-repeat region of PRORP domain-containing protein</fullName>
    </recommendedName>
</protein>
<dbReference type="InterPro" id="IPR011990">
    <property type="entry name" value="TPR-like_helical_dom_sf"/>
</dbReference>
<dbReference type="PANTHER" id="PTHR47447">
    <property type="entry name" value="OS03G0856100 PROTEIN"/>
    <property type="match status" value="1"/>
</dbReference>
<feature type="repeat" description="PPR" evidence="5">
    <location>
        <begin position="220"/>
        <end position="250"/>
    </location>
</feature>
<feature type="repeat" description="PPR" evidence="5">
    <location>
        <begin position="406"/>
        <end position="440"/>
    </location>
</feature>
<comment type="caution">
    <text evidence="7">The sequence shown here is derived from an EMBL/GenBank/DDBJ whole genome shotgun (WGS) entry which is preliminary data.</text>
</comment>
<evidence type="ECO:0000256" key="5">
    <source>
        <dbReference type="PROSITE-ProRule" id="PRU00708"/>
    </source>
</evidence>
<dbReference type="Gene3D" id="1.25.40.10">
    <property type="entry name" value="Tetratricopeptide repeat domain"/>
    <property type="match status" value="2"/>
</dbReference>
<keyword evidence="8" id="KW-1185">Reference proteome</keyword>
<comment type="function">
    <text evidence="3">Regulates mitochondrial small subunit maturation by controlling 15S rRNA 5'-end processing. Localizes to the 5' precursor of the 15S rRNA in a position that is subsequently occupied by mS47 in the mature yeast mtSSU. Uses structure and sequence-specific RNA recognition, binding to a single-stranded region of the precursor and specifically recognizing bases -6 to -1. The exchange of Ccm1 for mS47 is coupled to the irreversible removal of precursor rRNA that is accompanied by conformational changes of the mitoribosomal proteins uS5m and mS26. These conformational changes signal completion of 5'-end rRNA processing through protection of the mature 5'-end of the 15S rRNA and stabilization of mS47. The removal of the 5' precursor together with the dissociation of Ccm1 may be catalyzed by the 5'-3' exoribonuclease Pet127. Involved in the specific removal of group I introns in mitochondrial encoded transcripts.</text>
</comment>
<name>A0A8K0NSC1_9TREE</name>
<dbReference type="PROSITE" id="PS51375">
    <property type="entry name" value="PPR"/>
    <property type="match status" value="3"/>
</dbReference>
<dbReference type="Pfam" id="PF01535">
    <property type="entry name" value="PPR"/>
    <property type="match status" value="1"/>
</dbReference>
<dbReference type="Pfam" id="PF12854">
    <property type="entry name" value="PPR_1"/>
    <property type="match status" value="1"/>
</dbReference>
<comment type="similarity">
    <text evidence="1">Belongs to the CCM1 family.</text>
</comment>
<sequence>MPLSPGQTSQVSTAPTEHSEDVGAGPVRQYRAAPFSASKQIEQHLGMRPVRTPLESYSLLKGLEEQGELPHPAVIARLSTSMARLGLADKVAELYQYAHAALTHQPDDKRLDAWFTVEDQMLMACCLLGRLEQAGAHRAAILEQNRVPSAESYALMISSAKDTTDDASVARELWEESQNLGVKPTLFLYNTVISKLSRARKAESALDFFKQMKAQGIRPSSVTYGAVINACCRVGDAESAATLFEEMQAIPNHKPRVPPYNTMMQLHLQSHPSRELVLHYYNQMVQANVAPSAHTYKLLLDAYGTLEPVDLGAMRTVFNNLCKDTSVSVTGTHWASMIHATGNVAGNAQEAIDMFESISTHPSNKKGGPIEPVCWEALMSVLAQHKMVAEMESYRAKMKEQGIKSTAYVYNMLIKGFANNGQIEDARAVFESMGDGEMGKAAPNNHPTLLTSSGQVKPATTADTTVVFREPSTYETMIRAELQAGDKDAARAICDRMEAR</sequence>
<dbReference type="NCBIfam" id="TIGR00756">
    <property type="entry name" value="PPR"/>
    <property type="match status" value="4"/>
</dbReference>
<evidence type="ECO:0000256" key="1">
    <source>
        <dbReference type="ARBA" id="ARBA00006192"/>
    </source>
</evidence>
<organism evidence="7 8">
    <name type="scientific">Filobasidium floriforme</name>
    <dbReference type="NCBI Taxonomy" id="5210"/>
    <lineage>
        <taxon>Eukaryota</taxon>
        <taxon>Fungi</taxon>
        <taxon>Dikarya</taxon>
        <taxon>Basidiomycota</taxon>
        <taxon>Agaricomycotina</taxon>
        <taxon>Tremellomycetes</taxon>
        <taxon>Filobasidiales</taxon>
        <taxon>Filobasidiaceae</taxon>
        <taxon>Filobasidium</taxon>
    </lineage>
</organism>
<comment type="subunit">
    <text evidence="4">Binds to mitochondrial small subunit 15S rRNA.</text>
</comment>
<feature type="region of interest" description="Disordered" evidence="6">
    <location>
        <begin position="1"/>
        <end position="27"/>
    </location>
</feature>
<feature type="compositionally biased region" description="Polar residues" evidence="6">
    <location>
        <begin position="1"/>
        <end position="16"/>
    </location>
</feature>
<evidence type="ECO:0000256" key="4">
    <source>
        <dbReference type="ARBA" id="ARBA00044511"/>
    </source>
</evidence>
<dbReference type="OrthoDB" id="411857at2759"/>
<evidence type="ECO:0000256" key="3">
    <source>
        <dbReference type="ARBA" id="ARBA00044493"/>
    </source>
</evidence>
<evidence type="ECO:0000313" key="8">
    <source>
        <dbReference type="Proteomes" id="UP000812966"/>
    </source>
</evidence>
<dbReference type="Proteomes" id="UP000812966">
    <property type="component" value="Unassembled WGS sequence"/>
</dbReference>
<keyword evidence="2" id="KW-0677">Repeat</keyword>
<evidence type="ECO:0008006" key="9">
    <source>
        <dbReference type="Google" id="ProtNLM"/>
    </source>
</evidence>
<evidence type="ECO:0000313" key="7">
    <source>
        <dbReference type="EMBL" id="KAG7562655.1"/>
    </source>
</evidence>
<dbReference type="Pfam" id="PF13041">
    <property type="entry name" value="PPR_2"/>
    <property type="match status" value="1"/>
</dbReference>
<dbReference type="AlphaFoldDB" id="A0A8K0NSC1"/>
<accession>A0A8K0NSC1</accession>
<dbReference type="EMBL" id="JABELV010000028">
    <property type="protein sequence ID" value="KAG7562655.1"/>
    <property type="molecule type" value="Genomic_DNA"/>
</dbReference>
<gene>
    <name evidence="7" type="ORF">FFLO_01922</name>
</gene>
<proteinExistence type="inferred from homology"/>